<evidence type="ECO:0000256" key="1">
    <source>
        <dbReference type="PROSITE-ProRule" id="PRU00042"/>
    </source>
</evidence>
<dbReference type="Pfam" id="PF09723">
    <property type="entry name" value="Zn_ribbon_8"/>
    <property type="match status" value="1"/>
</dbReference>
<dbReference type="SMART" id="SM00834">
    <property type="entry name" value="CxxC_CXXC_SSSS"/>
    <property type="match status" value="1"/>
</dbReference>
<keyword evidence="4" id="KW-1185">Reference proteome</keyword>
<dbReference type="Gene3D" id="2.20.28.30">
    <property type="entry name" value="RNA polymerase ii, chain L"/>
    <property type="match status" value="1"/>
</dbReference>
<evidence type="ECO:0000313" key="4">
    <source>
        <dbReference type="Proteomes" id="UP001184230"/>
    </source>
</evidence>
<comment type="caution">
    <text evidence="3">The sequence shown here is derived from an EMBL/GenBank/DDBJ whole genome shotgun (WGS) entry which is preliminary data.</text>
</comment>
<name>A0ABU1N7I5_9BURK</name>
<sequence>MPTYQYRCQKCGEVFEHAEHMAEHETVQLRCPKCGSDAVEHKPTQFFAKTSKKS</sequence>
<protein>
    <submittedName>
        <fullName evidence="3">FmdB family regulatory protein</fullName>
    </submittedName>
</protein>
<reference evidence="3 4" key="1">
    <citation type="submission" date="2023-07" db="EMBL/GenBank/DDBJ databases">
        <title>Sorghum-associated microbial communities from plants grown in Nebraska, USA.</title>
        <authorList>
            <person name="Schachtman D."/>
        </authorList>
    </citation>
    <scope>NUCLEOTIDE SEQUENCE [LARGE SCALE GENOMIC DNA]</scope>
    <source>
        <strain evidence="3 4">DS1781</strain>
    </source>
</reference>
<dbReference type="NCBIfam" id="TIGR02605">
    <property type="entry name" value="CxxC_CxxC_SSSS"/>
    <property type="match status" value="1"/>
</dbReference>
<dbReference type="PROSITE" id="PS50157">
    <property type="entry name" value="ZINC_FINGER_C2H2_2"/>
    <property type="match status" value="1"/>
</dbReference>
<keyword evidence="1" id="KW-0862">Zinc</keyword>
<evidence type="ECO:0000259" key="2">
    <source>
        <dbReference type="PROSITE" id="PS50157"/>
    </source>
</evidence>
<evidence type="ECO:0000313" key="3">
    <source>
        <dbReference type="EMBL" id="MDR6534413.1"/>
    </source>
</evidence>
<keyword evidence="1" id="KW-0863">Zinc-finger</keyword>
<keyword evidence="1" id="KW-0479">Metal-binding</keyword>
<dbReference type="Proteomes" id="UP001184230">
    <property type="component" value="Unassembled WGS sequence"/>
</dbReference>
<dbReference type="RefSeq" id="WP_309897808.1">
    <property type="nucleotide sequence ID" value="NZ_JAVDRF010000001.1"/>
</dbReference>
<dbReference type="InterPro" id="IPR013087">
    <property type="entry name" value="Znf_C2H2_type"/>
</dbReference>
<accession>A0ABU1N7I5</accession>
<dbReference type="EMBL" id="JAVDRF010000001">
    <property type="protein sequence ID" value="MDR6534413.1"/>
    <property type="molecule type" value="Genomic_DNA"/>
</dbReference>
<proteinExistence type="predicted"/>
<feature type="domain" description="C2H2-type" evidence="2">
    <location>
        <begin position="6"/>
        <end position="28"/>
    </location>
</feature>
<organism evidence="3 4">
    <name type="scientific">Variovorax soli</name>
    <dbReference type="NCBI Taxonomy" id="376815"/>
    <lineage>
        <taxon>Bacteria</taxon>
        <taxon>Pseudomonadati</taxon>
        <taxon>Pseudomonadota</taxon>
        <taxon>Betaproteobacteria</taxon>
        <taxon>Burkholderiales</taxon>
        <taxon>Comamonadaceae</taxon>
        <taxon>Variovorax</taxon>
    </lineage>
</organism>
<dbReference type="InterPro" id="IPR013429">
    <property type="entry name" value="Regulatory_FmdB_Zinc_ribbon"/>
</dbReference>
<gene>
    <name evidence="3" type="ORF">J2739_000173</name>
</gene>